<evidence type="ECO:0000256" key="8">
    <source>
        <dbReference type="ARBA" id="ARBA00044876"/>
    </source>
</evidence>
<comment type="catalytic activity">
    <reaction evidence="12">
        <text>L-lysyl-L-alpha-amino acid(out) = L-lysyl-L-alpha-amino acid(in)</text>
        <dbReference type="Rhea" id="RHEA:79387"/>
        <dbReference type="ChEBI" id="CHEBI:229965"/>
    </reaction>
</comment>
<feature type="transmembrane region" description="Helical" evidence="25">
    <location>
        <begin position="85"/>
        <end position="103"/>
    </location>
</feature>
<comment type="catalytic activity">
    <reaction evidence="10">
        <text>L-alpha-aminoacyl-L-arginine(out) = L-alpha-aminoacyl-L-arginine(in)</text>
        <dbReference type="Rhea" id="RHEA:79367"/>
        <dbReference type="ChEBI" id="CHEBI:229968"/>
    </reaction>
</comment>
<evidence type="ECO:0000256" key="17">
    <source>
        <dbReference type="ARBA" id="ARBA00044903"/>
    </source>
</evidence>
<gene>
    <name evidence="28" type="primary">phtJ_1</name>
    <name evidence="27" type="synonym">phtJ_2</name>
    <name evidence="27" type="ORF">Lcin_3172</name>
    <name evidence="28" type="ORF">NCTC12438_02038</name>
</gene>
<comment type="similarity">
    <text evidence="2">Belongs to the major facilitator superfamily.</text>
</comment>
<dbReference type="OrthoDB" id="9815624at2"/>
<dbReference type="InterPro" id="IPR052187">
    <property type="entry name" value="MFSD1"/>
</dbReference>
<comment type="catalytic activity">
    <reaction evidence="17">
        <text>L-arginyl-glycine(out) = L-arginyl-glycine(in)</text>
        <dbReference type="Rhea" id="RHEA:79391"/>
        <dbReference type="ChEBI" id="CHEBI:229955"/>
    </reaction>
</comment>
<comment type="function">
    <text evidence="23">Lysosomal dipeptide uniporter that selectively exports lysine, arginine or histidine-containing dipeptides with a net positive charge from the lysosome lumen into the cytosol. Could play a role in a specific type of protein O-glycosylation indirectly regulating macrophages migration and tissue invasion. Also essential for liver homeostasis.</text>
</comment>
<name>A0A378IK87_9GAMM</name>
<evidence type="ECO:0000313" key="28">
    <source>
        <dbReference type="EMBL" id="STX35423.1"/>
    </source>
</evidence>
<evidence type="ECO:0000256" key="13">
    <source>
        <dbReference type="ARBA" id="ARBA00044893"/>
    </source>
</evidence>
<feature type="transmembrane region" description="Helical" evidence="25">
    <location>
        <begin position="109"/>
        <end position="131"/>
    </location>
</feature>
<feature type="domain" description="Major facilitator superfamily (MFS) profile" evidence="26">
    <location>
        <begin position="19"/>
        <end position="420"/>
    </location>
</feature>
<evidence type="ECO:0000256" key="6">
    <source>
        <dbReference type="ARBA" id="ARBA00023136"/>
    </source>
</evidence>
<dbReference type="RefSeq" id="WP_058466262.1">
    <property type="nucleotide sequence ID" value="NZ_CAAAHQ010000049.1"/>
</dbReference>
<evidence type="ECO:0000256" key="2">
    <source>
        <dbReference type="ARBA" id="ARBA00008335"/>
    </source>
</evidence>
<evidence type="ECO:0000256" key="22">
    <source>
        <dbReference type="ARBA" id="ARBA00045018"/>
    </source>
</evidence>
<feature type="transmembrane region" description="Helical" evidence="25">
    <location>
        <begin position="7"/>
        <end position="28"/>
    </location>
</feature>
<comment type="catalytic activity">
    <reaction evidence="9">
        <text>L-histidyl-glycine(out) = L-histidyl-glycine(in)</text>
        <dbReference type="Rhea" id="RHEA:79395"/>
        <dbReference type="ChEBI" id="CHEBI:229957"/>
    </reaction>
</comment>
<evidence type="ECO:0000256" key="18">
    <source>
        <dbReference type="ARBA" id="ARBA00044912"/>
    </source>
</evidence>
<evidence type="ECO:0000256" key="20">
    <source>
        <dbReference type="ARBA" id="ARBA00044924"/>
    </source>
</evidence>
<keyword evidence="3" id="KW-0813">Transport</keyword>
<evidence type="ECO:0000313" key="30">
    <source>
        <dbReference type="Proteomes" id="UP000255316"/>
    </source>
</evidence>
<feature type="transmembrane region" description="Helical" evidence="25">
    <location>
        <begin position="351"/>
        <end position="377"/>
    </location>
</feature>
<protein>
    <recommendedName>
        <fullName evidence="21">Lysosomal dipeptide transporter MFSD1</fullName>
    </recommendedName>
    <alternativeName>
        <fullName evidence="22">Major facilitator superfamily domain-containing protein 1</fullName>
    </alternativeName>
</protein>
<dbReference type="Proteomes" id="UP000255316">
    <property type="component" value="Unassembled WGS sequence"/>
</dbReference>
<dbReference type="InterPro" id="IPR020846">
    <property type="entry name" value="MFS_dom"/>
</dbReference>
<comment type="catalytic activity">
    <reaction evidence="19">
        <text>L-alanyl-L-lysine(out) = L-alanyl-L-lysine(in)</text>
        <dbReference type="Rhea" id="RHEA:79415"/>
        <dbReference type="ChEBI" id="CHEBI:192470"/>
    </reaction>
</comment>
<sequence>MKKNGSKINIFTFILIWSMWLLASLTYFHQYFLRQVVSTLSHYLINDFFLTIVDLTDLAALFFIAYVITLPFSGVLIDRYGVKRMLPLALIIAAISCFLFYLAKTDIELIIARLLMGAYATFTLLSSYTVIRKYFPTHLFPLLSGLTLTIGLIGAICGSFILLKFTTPFNWRDSLIYAGFFALALALLFFISVHLHDAKHGKHKSNNTNIKIFFKDCTFFLKKWSNWFTGFYGGCILTPIIAFASFWATPFLTLHYHMNQLKSTYFISSAFIGYALGAPIIAVLAQKVGLKKMMILSSACASTVLILITTANFNEFFLMICFLLLGFTAGAFSLSTILIKLSIPDDITASAFSFNTMIAQLFGAFILWAMGEIIYYFHKTNLVNKQNLYSETVLQHTMYLLIMVSLLGLVIACIIPSLKKESAK</sequence>
<dbReference type="AlphaFoldDB" id="A0A378IK87"/>
<dbReference type="EMBL" id="LNXX01000047">
    <property type="protein sequence ID" value="KTC82102.1"/>
    <property type="molecule type" value="Genomic_DNA"/>
</dbReference>
<dbReference type="Pfam" id="PF07690">
    <property type="entry name" value="MFS_1"/>
    <property type="match status" value="1"/>
</dbReference>
<dbReference type="EMBL" id="UGNX01000001">
    <property type="protein sequence ID" value="STX35423.1"/>
    <property type="molecule type" value="Genomic_DNA"/>
</dbReference>
<evidence type="ECO:0000313" key="27">
    <source>
        <dbReference type="EMBL" id="KTC82102.1"/>
    </source>
</evidence>
<evidence type="ECO:0000313" key="29">
    <source>
        <dbReference type="Proteomes" id="UP000054854"/>
    </source>
</evidence>
<dbReference type="PANTHER" id="PTHR23512:SF3">
    <property type="entry name" value="MAJOR FACILITATOR SUPERFAMILY DOMAIN-CONTAINING PROTEIN 1"/>
    <property type="match status" value="1"/>
</dbReference>
<evidence type="ECO:0000256" key="5">
    <source>
        <dbReference type="ARBA" id="ARBA00022989"/>
    </source>
</evidence>
<comment type="catalytic activity">
    <reaction evidence="14">
        <text>L-aspartyl-L-lysine(out) = L-aspartyl-L-lysine(in)</text>
        <dbReference type="Rhea" id="RHEA:79411"/>
        <dbReference type="ChEBI" id="CHEBI:229953"/>
    </reaction>
</comment>
<dbReference type="SUPFAM" id="SSF103473">
    <property type="entry name" value="MFS general substrate transporter"/>
    <property type="match status" value="1"/>
</dbReference>
<dbReference type="Gene3D" id="1.20.1250.20">
    <property type="entry name" value="MFS general substrate transporter like domains"/>
    <property type="match status" value="2"/>
</dbReference>
<accession>A0A378IK87</accession>
<comment type="catalytic activity">
    <reaction evidence="16">
        <text>L-lysyl-L-lysine(out) = L-lysyl-L-lysine(in)</text>
        <dbReference type="Rhea" id="RHEA:79403"/>
        <dbReference type="ChEBI" id="CHEBI:229956"/>
    </reaction>
</comment>
<dbReference type="PROSITE" id="PS50850">
    <property type="entry name" value="MFS"/>
    <property type="match status" value="1"/>
</dbReference>
<evidence type="ECO:0000256" key="21">
    <source>
        <dbReference type="ARBA" id="ARBA00044985"/>
    </source>
</evidence>
<evidence type="ECO:0000256" key="24">
    <source>
        <dbReference type="ARBA" id="ARBA00046376"/>
    </source>
</evidence>
<comment type="catalytic activity">
    <reaction evidence="18">
        <text>L-histidyl-L-alpha-amino acid(out) = L-histidyl-L-alpha-amino acid(in)</text>
        <dbReference type="Rhea" id="RHEA:79379"/>
        <dbReference type="ChEBI" id="CHEBI:229964"/>
    </reaction>
</comment>
<organism evidence="28 30">
    <name type="scientific">Legionella cincinnatiensis</name>
    <dbReference type="NCBI Taxonomy" id="28085"/>
    <lineage>
        <taxon>Bacteria</taxon>
        <taxon>Pseudomonadati</taxon>
        <taxon>Pseudomonadota</taxon>
        <taxon>Gammaproteobacteria</taxon>
        <taxon>Legionellales</taxon>
        <taxon>Legionellaceae</taxon>
        <taxon>Legionella</taxon>
    </lineage>
</organism>
<feature type="transmembrane region" description="Helical" evidence="25">
    <location>
        <begin position="317"/>
        <end position="339"/>
    </location>
</feature>
<feature type="transmembrane region" description="Helical" evidence="25">
    <location>
        <begin position="397"/>
        <end position="418"/>
    </location>
</feature>
<proteinExistence type="inferred from homology"/>
<evidence type="ECO:0000256" key="12">
    <source>
        <dbReference type="ARBA" id="ARBA00044891"/>
    </source>
</evidence>
<evidence type="ECO:0000256" key="9">
    <source>
        <dbReference type="ARBA" id="ARBA00044878"/>
    </source>
</evidence>
<evidence type="ECO:0000256" key="1">
    <source>
        <dbReference type="ARBA" id="ARBA00004155"/>
    </source>
</evidence>
<feature type="transmembrane region" description="Helical" evidence="25">
    <location>
        <begin position="175"/>
        <end position="195"/>
    </location>
</feature>
<evidence type="ECO:0000256" key="11">
    <source>
        <dbReference type="ARBA" id="ARBA00044884"/>
    </source>
</evidence>
<reference evidence="28 30" key="2">
    <citation type="submission" date="2018-06" db="EMBL/GenBank/DDBJ databases">
        <authorList>
            <consortium name="Pathogen Informatics"/>
            <person name="Doyle S."/>
        </authorList>
    </citation>
    <scope>NUCLEOTIDE SEQUENCE [LARGE SCALE GENOMIC DNA]</scope>
    <source>
        <strain evidence="28 30">NCTC12438</strain>
    </source>
</reference>
<keyword evidence="7" id="KW-0458">Lysosome</keyword>
<evidence type="ECO:0000256" key="25">
    <source>
        <dbReference type="SAM" id="Phobius"/>
    </source>
</evidence>
<evidence type="ECO:0000256" key="14">
    <source>
        <dbReference type="ARBA" id="ARBA00044898"/>
    </source>
</evidence>
<keyword evidence="4 25" id="KW-0812">Transmembrane</keyword>
<feature type="transmembrane region" description="Helical" evidence="25">
    <location>
        <begin position="265"/>
        <end position="286"/>
    </location>
</feature>
<keyword evidence="6 25" id="KW-0472">Membrane</keyword>
<keyword evidence="29" id="KW-1185">Reference proteome</keyword>
<evidence type="ECO:0000256" key="4">
    <source>
        <dbReference type="ARBA" id="ARBA00022692"/>
    </source>
</evidence>
<comment type="subunit">
    <text evidence="24">Homodimer. Interacts with lysosomal protein GLMP (via lumenal domain); the interaction starts while both proteins are still in the endoplasmic reticulum and is required for stabilization of MFSD1 in lysosomes but has no direct effect on its targeting to lysosomes or transporter activity.</text>
</comment>
<comment type="catalytic activity">
    <reaction evidence="11">
        <text>L-alpha-aminoacyl-L-histidine(out) = L-alpha-aminoacyl-L-histidine(in)</text>
        <dbReference type="Rhea" id="RHEA:79375"/>
        <dbReference type="ChEBI" id="CHEBI:229967"/>
    </reaction>
</comment>
<dbReference type="Proteomes" id="UP000054854">
    <property type="component" value="Unassembled WGS sequence"/>
</dbReference>
<dbReference type="InterPro" id="IPR011701">
    <property type="entry name" value="MFS"/>
</dbReference>
<dbReference type="InterPro" id="IPR036259">
    <property type="entry name" value="MFS_trans_sf"/>
</dbReference>
<evidence type="ECO:0000256" key="23">
    <source>
        <dbReference type="ARBA" id="ARBA00045709"/>
    </source>
</evidence>
<evidence type="ECO:0000256" key="3">
    <source>
        <dbReference type="ARBA" id="ARBA00022448"/>
    </source>
</evidence>
<evidence type="ECO:0000256" key="10">
    <source>
        <dbReference type="ARBA" id="ARBA00044881"/>
    </source>
</evidence>
<dbReference type="PANTHER" id="PTHR23512">
    <property type="entry name" value="MAJOR FACILITATOR SUPERFAMILY DOMAIN-CONTAINING PROTEIN 1"/>
    <property type="match status" value="1"/>
</dbReference>
<dbReference type="GO" id="GO:0005765">
    <property type="term" value="C:lysosomal membrane"/>
    <property type="evidence" value="ECO:0007669"/>
    <property type="project" value="UniProtKB-SubCell"/>
</dbReference>
<keyword evidence="5 25" id="KW-1133">Transmembrane helix</keyword>
<dbReference type="CDD" id="cd06174">
    <property type="entry name" value="MFS"/>
    <property type="match status" value="1"/>
</dbReference>
<comment type="catalytic activity">
    <reaction evidence="20">
        <text>L-lysyl-glycine(out) = L-lysyl-glycine(in)</text>
        <dbReference type="Rhea" id="RHEA:79407"/>
        <dbReference type="ChEBI" id="CHEBI:191202"/>
    </reaction>
</comment>
<comment type="catalytic activity">
    <reaction evidence="13">
        <text>L-alpha-aminoacyl-L-lysine(out) = L-alpha-aminoacyl-L-lysine(in)</text>
        <dbReference type="Rhea" id="RHEA:79383"/>
        <dbReference type="ChEBI" id="CHEBI:229966"/>
    </reaction>
</comment>
<evidence type="ECO:0000256" key="19">
    <source>
        <dbReference type="ARBA" id="ARBA00044919"/>
    </source>
</evidence>
<feature type="transmembrane region" description="Helical" evidence="25">
    <location>
        <begin position="143"/>
        <end position="163"/>
    </location>
</feature>
<feature type="transmembrane region" description="Helical" evidence="25">
    <location>
        <begin position="293"/>
        <end position="311"/>
    </location>
</feature>
<evidence type="ECO:0000256" key="16">
    <source>
        <dbReference type="ARBA" id="ARBA00044900"/>
    </source>
</evidence>
<comment type="subcellular location">
    <subcellularLocation>
        <location evidence="1">Lysosome membrane</location>
        <topology evidence="1">Multi-pass membrane protein</topology>
    </subcellularLocation>
</comment>
<evidence type="ECO:0000256" key="15">
    <source>
        <dbReference type="ARBA" id="ARBA00044899"/>
    </source>
</evidence>
<comment type="catalytic activity">
    <reaction evidence="8">
        <text>L-lysyl-L-alanine(out) = L-lysyl-L-alanine(in)</text>
        <dbReference type="Rhea" id="RHEA:79399"/>
        <dbReference type="ChEBI" id="CHEBI:229954"/>
    </reaction>
</comment>
<feature type="transmembrane region" description="Helical" evidence="25">
    <location>
        <begin position="231"/>
        <end position="253"/>
    </location>
</feature>
<evidence type="ECO:0000259" key="26">
    <source>
        <dbReference type="PROSITE" id="PS50850"/>
    </source>
</evidence>
<feature type="transmembrane region" description="Helical" evidence="25">
    <location>
        <begin position="48"/>
        <end position="73"/>
    </location>
</feature>
<reference evidence="27 29" key="1">
    <citation type="submission" date="2015-11" db="EMBL/GenBank/DDBJ databases">
        <title>Genomic analysis of 38 Legionella species identifies large and diverse effector repertoires.</title>
        <authorList>
            <person name="Burstein D."/>
            <person name="Amaro F."/>
            <person name="Zusman T."/>
            <person name="Lifshitz Z."/>
            <person name="Cohen O."/>
            <person name="Gilbert J.A."/>
            <person name="Pupko T."/>
            <person name="Shuman H.A."/>
            <person name="Segal G."/>
        </authorList>
    </citation>
    <scope>NUCLEOTIDE SEQUENCE [LARGE SCALE GENOMIC DNA]</scope>
    <source>
        <strain evidence="27 29">CDC#72-OH-14</strain>
    </source>
</reference>
<evidence type="ECO:0000256" key="7">
    <source>
        <dbReference type="ARBA" id="ARBA00023228"/>
    </source>
</evidence>
<comment type="catalytic activity">
    <reaction evidence="15">
        <text>L-arginyl-L-alpha-amino acid(out) = L-arginyl-L-alpha-amino acid(in)</text>
        <dbReference type="Rhea" id="RHEA:79371"/>
        <dbReference type="ChEBI" id="CHEBI:84315"/>
    </reaction>
</comment>
<dbReference type="GO" id="GO:0022857">
    <property type="term" value="F:transmembrane transporter activity"/>
    <property type="evidence" value="ECO:0007669"/>
    <property type="project" value="InterPro"/>
</dbReference>